<dbReference type="EMBL" id="JACHWP010000001">
    <property type="protein sequence ID" value="MBB3022772.1"/>
    <property type="molecule type" value="Genomic_DNA"/>
</dbReference>
<protein>
    <recommendedName>
        <fullName evidence="1">Polymerase/histidinol phosphatase N-terminal domain-containing protein</fullName>
    </recommendedName>
</protein>
<dbReference type="PANTHER" id="PTHR42924">
    <property type="entry name" value="EXONUCLEASE"/>
    <property type="match status" value="1"/>
</dbReference>
<dbReference type="AlphaFoldDB" id="A0A839QRW7"/>
<proteinExistence type="predicted"/>
<feature type="domain" description="Polymerase/histidinol phosphatase N-terminal" evidence="1">
    <location>
        <begin position="4"/>
        <end position="69"/>
    </location>
</feature>
<dbReference type="Gene3D" id="1.10.150.650">
    <property type="match status" value="1"/>
</dbReference>
<evidence type="ECO:0000259" key="1">
    <source>
        <dbReference type="SMART" id="SM00481"/>
    </source>
</evidence>
<comment type="caution">
    <text evidence="2">The sequence shown here is derived from an EMBL/GenBank/DDBJ whole genome shotgun (WGS) entry which is preliminary data.</text>
</comment>
<dbReference type="GO" id="GO:0004534">
    <property type="term" value="F:5'-3' RNA exonuclease activity"/>
    <property type="evidence" value="ECO:0007669"/>
    <property type="project" value="TreeGrafter"/>
</dbReference>
<dbReference type="Proteomes" id="UP000568050">
    <property type="component" value="Unassembled WGS sequence"/>
</dbReference>
<accession>A0A839QRW7</accession>
<organism evidence="2 3">
    <name type="scientific">Helcobacillus massiliensis</name>
    <dbReference type="NCBI Taxonomy" id="521392"/>
    <lineage>
        <taxon>Bacteria</taxon>
        <taxon>Bacillati</taxon>
        <taxon>Actinomycetota</taxon>
        <taxon>Actinomycetes</taxon>
        <taxon>Micrococcales</taxon>
        <taxon>Dermabacteraceae</taxon>
        <taxon>Helcobacillus</taxon>
    </lineage>
</organism>
<sequence>MDRIDLHAHSCVSDGMDTPAELIAAAAAAGLDAVAITDHDTVDGWDEAASAAAEHAIALVRGIEVTCRHQERSLHLLALLVDPSEGTALAQRLASLRASRVTRAQRMVELIAADYPLTWEEVLAASTRDGVSPRTLGRPHIADALVAGGVVPDRSAAFADILTRSEYRVDNEEYPAQEAIADIHAAGGVAIAAHVLSGARVRGPKREVGDRLESLIAAGVDGFEVDHREHDDAERALLREIVSSRGLIGTGGSDYHGSGKPNQLGENLTTAASLAAISERATSTTGVLHP</sequence>
<dbReference type="SMART" id="SM00481">
    <property type="entry name" value="POLIIIAc"/>
    <property type="match status" value="1"/>
</dbReference>
<dbReference type="Gene3D" id="3.20.20.140">
    <property type="entry name" value="Metal-dependent hydrolases"/>
    <property type="match status" value="1"/>
</dbReference>
<dbReference type="GO" id="GO:0035312">
    <property type="term" value="F:5'-3' DNA exonuclease activity"/>
    <property type="evidence" value="ECO:0007669"/>
    <property type="project" value="TreeGrafter"/>
</dbReference>
<keyword evidence="3" id="KW-1185">Reference proteome</keyword>
<dbReference type="InterPro" id="IPR003141">
    <property type="entry name" value="Pol/His_phosphatase_N"/>
</dbReference>
<dbReference type="InterPro" id="IPR004013">
    <property type="entry name" value="PHP_dom"/>
</dbReference>
<evidence type="ECO:0000313" key="3">
    <source>
        <dbReference type="Proteomes" id="UP000568050"/>
    </source>
</evidence>
<evidence type="ECO:0000313" key="2">
    <source>
        <dbReference type="EMBL" id="MBB3022772.1"/>
    </source>
</evidence>
<reference evidence="2 3" key="1">
    <citation type="submission" date="2020-08" db="EMBL/GenBank/DDBJ databases">
        <title>Sequencing the genomes of 1000 actinobacteria strains.</title>
        <authorList>
            <person name="Klenk H.-P."/>
        </authorList>
    </citation>
    <scope>NUCLEOTIDE SEQUENCE [LARGE SCALE GENOMIC DNA]</scope>
    <source>
        <strain evidence="2 3">DSM 23040</strain>
    </source>
</reference>
<name>A0A839QRW7_9MICO</name>
<dbReference type="RefSeq" id="WP_183375072.1">
    <property type="nucleotide sequence ID" value="NZ_JACHWP010000001.1"/>
</dbReference>
<dbReference type="PANTHER" id="PTHR42924:SF3">
    <property type="entry name" value="POLYMERASE_HISTIDINOL PHOSPHATASE N-TERMINAL DOMAIN-CONTAINING PROTEIN"/>
    <property type="match status" value="1"/>
</dbReference>
<gene>
    <name evidence="2" type="ORF">FHX50_001020</name>
</gene>
<dbReference type="InterPro" id="IPR052018">
    <property type="entry name" value="PHP_domain"/>
</dbReference>
<dbReference type="InterPro" id="IPR016195">
    <property type="entry name" value="Pol/histidinol_Pase-like"/>
</dbReference>
<dbReference type="SUPFAM" id="SSF89550">
    <property type="entry name" value="PHP domain-like"/>
    <property type="match status" value="1"/>
</dbReference>
<dbReference type="Pfam" id="PF02811">
    <property type="entry name" value="PHP"/>
    <property type="match status" value="1"/>
</dbReference>